<dbReference type="InParanoid" id="A0A5F9DE93"/>
<dbReference type="EMBL" id="AAGW02056989">
    <property type="status" value="NOT_ANNOTATED_CDS"/>
    <property type="molecule type" value="Genomic_DNA"/>
</dbReference>
<dbReference type="GO" id="GO:0005840">
    <property type="term" value="C:ribosome"/>
    <property type="evidence" value="ECO:0007669"/>
    <property type="project" value="UniProtKB-KW"/>
</dbReference>
<dbReference type="SMR" id="A0A5F9DE93"/>
<evidence type="ECO:0000256" key="1">
    <source>
        <dbReference type="ARBA" id="ARBA00010228"/>
    </source>
</evidence>
<reference evidence="5" key="2">
    <citation type="submission" date="2025-08" db="UniProtKB">
        <authorList>
            <consortium name="Ensembl"/>
        </authorList>
    </citation>
    <scope>IDENTIFICATION</scope>
    <source>
        <strain evidence="5">Thorbecke</strain>
    </source>
</reference>
<dbReference type="GO" id="GO:1990904">
    <property type="term" value="C:ribonucleoprotein complex"/>
    <property type="evidence" value="ECO:0007669"/>
    <property type="project" value="UniProtKB-KW"/>
</dbReference>
<dbReference type="PaxDb" id="9986-ENSOCUP00000024370"/>
<feature type="compositionally biased region" description="Low complexity" evidence="4">
    <location>
        <begin position="114"/>
        <end position="131"/>
    </location>
</feature>
<comment type="similarity">
    <text evidence="1">Belongs to the eukaryotic ribosomal protein eS21 family.</text>
</comment>
<dbReference type="Gene3D" id="3.30.1230.20">
    <property type="match status" value="1"/>
</dbReference>
<dbReference type="STRING" id="9986.ENSOCUP00000044513"/>
<protein>
    <recommendedName>
        <fullName evidence="7">40S ribosomal protein S21</fullName>
    </recommendedName>
</protein>
<feature type="region of interest" description="Disordered" evidence="4">
    <location>
        <begin position="1"/>
        <end position="56"/>
    </location>
</feature>
<accession>A0A5F9DE93</accession>
<proteinExistence type="inferred from homology"/>
<name>A0A5F9DE93_RABIT</name>
<keyword evidence="6" id="KW-1185">Reference proteome</keyword>
<feature type="region of interest" description="Disordered" evidence="4">
    <location>
        <begin position="68"/>
        <end position="153"/>
    </location>
</feature>
<dbReference type="Ensembl" id="ENSOCUT00000064333.1">
    <property type="protein sequence ID" value="ENSOCUP00000044513.1"/>
    <property type="gene ID" value="ENSOCUG00000031588.1"/>
</dbReference>
<organism evidence="5 6">
    <name type="scientific">Oryctolagus cuniculus</name>
    <name type="common">Rabbit</name>
    <dbReference type="NCBI Taxonomy" id="9986"/>
    <lineage>
        <taxon>Eukaryota</taxon>
        <taxon>Metazoa</taxon>
        <taxon>Chordata</taxon>
        <taxon>Craniata</taxon>
        <taxon>Vertebrata</taxon>
        <taxon>Euteleostomi</taxon>
        <taxon>Mammalia</taxon>
        <taxon>Eutheria</taxon>
        <taxon>Euarchontoglires</taxon>
        <taxon>Glires</taxon>
        <taxon>Lagomorpha</taxon>
        <taxon>Leporidae</taxon>
        <taxon>Oryctolagus</taxon>
    </lineage>
</organism>
<dbReference type="GeneTree" id="ENSGT01020000230888"/>
<dbReference type="GO" id="GO:0003735">
    <property type="term" value="F:structural constituent of ribosome"/>
    <property type="evidence" value="ECO:0007669"/>
    <property type="project" value="InterPro"/>
</dbReference>
<dbReference type="InterPro" id="IPR038579">
    <property type="entry name" value="Ribosomal_eS21_sf"/>
</dbReference>
<dbReference type="Pfam" id="PF01249">
    <property type="entry name" value="Ribosomal_S21e"/>
    <property type="match status" value="1"/>
</dbReference>
<evidence type="ECO:0000256" key="4">
    <source>
        <dbReference type="SAM" id="MobiDB-lite"/>
    </source>
</evidence>
<evidence type="ECO:0000313" key="5">
    <source>
        <dbReference type="Ensembl" id="ENSOCUP00000044513.1"/>
    </source>
</evidence>
<evidence type="ECO:0000256" key="2">
    <source>
        <dbReference type="ARBA" id="ARBA00022980"/>
    </source>
</evidence>
<dbReference type="Bgee" id="ENSOCUG00000031588">
    <property type="expression patterns" value="Expressed in ovary and 2 other cell types or tissues"/>
</dbReference>
<reference evidence="5" key="3">
    <citation type="submission" date="2025-09" db="UniProtKB">
        <authorList>
            <consortium name="Ensembl"/>
        </authorList>
    </citation>
    <scope>IDENTIFICATION</scope>
    <source>
        <strain evidence="5">Thorbecke</strain>
    </source>
</reference>
<feature type="compositionally biased region" description="Gly residues" evidence="4">
    <location>
        <begin position="1"/>
        <end position="15"/>
    </location>
</feature>
<evidence type="ECO:0000256" key="3">
    <source>
        <dbReference type="ARBA" id="ARBA00023274"/>
    </source>
</evidence>
<dbReference type="GO" id="GO:0006412">
    <property type="term" value="P:translation"/>
    <property type="evidence" value="ECO:0007669"/>
    <property type="project" value="InterPro"/>
</dbReference>
<feature type="compositionally biased region" description="Basic and acidic residues" evidence="4">
    <location>
        <begin position="139"/>
        <end position="149"/>
    </location>
</feature>
<keyword evidence="3" id="KW-0687">Ribonucleoprotein</keyword>
<sequence length="245" mass="26070">VATGEHGGVRVGRGAGPTHKAQERGRGRSSPARLDPTKSTSRLQHTHTNERNTRIISLNTFQHTGAGASFFQKPLGPGPLPRTVHLPTRAGPAAGQQEEAGGSLRAPPGGGGQQQRSRWPGGQPSPSGLPGRAAQCKQDASRPRQESKRTPVRCIPGLRYGPDTQNEATQFVDLCAHRDCSPNHRIIAAKDHASIPVNEVEVHKVAGGFTRQFRTCAIGGTIRRMGKAHESILGLAKSDPIVSKN</sequence>
<keyword evidence="2" id="KW-0689">Ribosomal protein</keyword>
<evidence type="ECO:0008006" key="7">
    <source>
        <dbReference type="Google" id="ProtNLM"/>
    </source>
</evidence>
<dbReference type="PANTHER" id="PTHR10442">
    <property type="entry name" value="40S RIBOSOMAL PROTEIN S21"/>
    <property type="match status" value="1"/>
</dbReference>
<feature type="compositionally biased region" description="Low complexity" evidence="4">
    <location>
        <begin position="90"/>
        <end position="107"/>
    </location>
</feature>
<dbReference type="InterPro" id="IPR001931">
    <property type="entry name" value="Ribosomal_eS21"/>
</dbReference>
<reference evidence="5 6" key="1">
    <citation type="journal article" date="2011" name="Nature">
        <title>A high-resolution map of human evolutionary constraint using 29 mammals.</title>
        <authorList>
            <person name="Lindblad-Toh K."/>
            <person name="Garber M."/>
            <person name="Zuk O."/>
            <person name="Lin M.F."/>
            <person name="Parker B.J."/>
            <person name="Washietl S."/>
            <person name="Kheradpour P."/>
            <person name="Ernst J."/>
            <person name="Jordan G."/>
            <person name="Mauceli E."/>
            <person name="Ward L.D."/>
            <person name="Lowe C.B."/>
            <person name="Holloway A.K."/>
            <person name="Clamp M."/>
            <person name="Gnerre S."/>
            <person name="Alfoldi J."/>
            <person name="Beal K."/>
            <person name="Chang J."/>
            <person name="Clawson H."/>
            <person name="Cuff J."/>
            <person name="Di Palma F."/>
            <person name="Fitzgerald S."/>
            <person name="Flicek P."/>
            <person name="Guttman M."/>
            <person name="Hubisz M.J."/>
            <person name="Jaffe D.B."/>
            <person name="Jungreis I."/>
            <person name="Kent W.J."/>
            <person name="Kostka D."/>
            <person name="Lara M."/>
            <person name="Martins A.L."/>
            <person name="Massingham T."/>
            <person name="Moltke I."/>
            <person name="Raney B.J."/>
            <person name="Rasmussen M.D."/>
            <person name="Robinson J."/>
            <person name="Stark A."/>
            <person name="Vilella A.J."/>
            <person name="Wen J."/>
            <person name="Xie X."/>
            <person name="Zody M.C."/>
            <person name="Baldwin J."/>
            <person name="Bloom T."/>
            <person name="Chin C.W."/>
            <person name="Heiman D."/>
            <person name="Nicol R."/>
            <person name="Nusbaum C."/>
            <person name="Young S."/>
            <person name="Wilkinson J."/>
            <person name="Worley K.C."/>
            <person name="Kovar C.L."/>
            <person name="Muzny D.M."/>
            <person name="Gibbs R.A."/>
            <person name="Cree A."/>
            <person name="Dihn H.H."/>
            <person name="Fowler G."/>
            <person name="Jhangiani S."/>
            <person name="Joshi V."/>
            <person name="Lee S."/>
            <person name="Lewis L.R."/>
            <person name="Nazareth L.V."/>
            <person name="Okwuonu G."/>
            <person name="Santibanez J."/>
            <person name="Warren W.C."/>
            <person name="Mardis E.R."/>
            <person name="Weinstock G.M."/>
            <person name="Wilson R.K."/>
            <person name="Delehaunty K."/>
            <person name="Dooling D."/>
            <person name="Fronik C."/>
            <person name="Fulton L."/>
            <person name="Fulton B."/>
            <person name="Graves T."/>
            <person name="Minx P."/>
            <person name="Sodergren E."/>
            <person name="Birney E."/>
            <person name="Margulies E.H."/>
            <person name="Herrero J."/>
            <person name="Green E.D."/>
            <person name="Haussler D."/>
            <person name="Siepel A."/>
            <person name="Goldman N."/>
            <person name="Pollard K.S."/>
            <person name="Pedersen J.S."/>
            <person name="Lander E.S."/>
            <person name="Kellis M."/>
        </authorList>
    </citation>
    <scope>NUCLEOTIDE SEQUENCE [LARGE SCALE GENOMIC DNA]</scope>
    <source>
        <strain evidence="5 6">Thorbecke inbred</strain>
    </source>
</reference>
<evidence type="ECO:0000313" key="6">
    <source>
        <dbReference type="Proteomes" id="UP000001811"/>
    </source>
</evidence>
<dbReference type="Proteomes" id="UP000001811">
    <property type="component" value="Chromosome 6"/>
</dbReference>
<dbReference type="AlphaFoldDB" id="A0A5F9DE93"/>
<dbReference type="EMBL" id="AAGW02056988">
    <property type="status" value="NOT_ANNOTATED_CDS"/>
    <property type="molecule type" value="Genomic_DNA"/>
</dbReference>